<dbReference type="HAMAP" id="MF_01147">
    <property type="entry name" value="Lgt"/>
    <property type="match status" value="1"/>
</dbReference>
<keyword evidence="4 6" id="KW-1133">Transmembrane helix</keyword>
<proteinExistence type="inferred from homology"/>
<dbReference type="GO" id="GO:0042158">
    <property type="term" value="P:lipoprotein biosynthetic process"/>
    <property type="evidence" value="ECO:0007669"/>
    <property type="project" value="InterPro"/>
</dbReference>
<feature type="transmembrane region" description="Helical" evidence="6">
    <location>
        <begin position="93"/>
        <end position="116"/>
    </location>
</feature>
<keyword evidence="5 6" id="KW-0472">Membrane</keyword>
<feature type="transmembrane region" description="Helical" evidence="6">
    <location>
        <begin position="54"/>
        <end position="73"/>
    </location>
</feature>
<organism evidence="7">
    <name type="scientific">marine metagenome</name>
    <dbReference type="NCBI Taxonomy" id="408172"/>
    <lineage>
        <taxon>unclassified sequences</taxon>
        <taxon>metagenomes</taxon>
        <taxon>ecological metagenomes</taxon>
    </lineage>
</organism>
<feature type="transmembrane region" description="Helical" evidence="6">
    <location>
        <begin position="235"/>
        <end position="253"/>
    </location>
</feature>
<feature type="transmembrane region" description="Helical" evidence="6">
    <location>
        <begin position="265"/>
        <end position="282"/>
    </location>
</feature>
<evidence type="ECO:0000256" key="2">
    <source>
        <dbReference type="ARBA" id="ARBA00022679"/>
    </source>
</evidence>
<sequence>MHTLAVISIPLGPNIIDFGPFILAWHGLFTFIAVATSVYLAVRWGTKEGISADAIYSIAVWSIIGGIVGARVVHVIDFWGTIYQHDLIRMFYVWQGGIAIYGAILGGFAFGAAYVLIRNSDRFLALWGSLFKIFSFLGEPNKAPLPGIGHMADIVAPALLISMAIGRIGDIVNGEHFAKATDMFWGVIYTNSASPGYTRPASHPAVAYELIFDLLLAAAIWPLRNRLRPRGMFFVLYGGLYSIGRFFLSFLRVEQIPYFEFLNQAQIIALIIIVIAIPLVVFKAQFVKPSQN</sequence>
<dbReference type="InterPro" id="IPR001640">
    <property type="entry name" value="Lgt"/>
</dbReference>
<evidence type="ECO:0000256" key="5">
    <source>
        <dbReference type="ARBA" id="ARBA00023136"/>
    </source>
</evidence>
<gene>
    <name evidence="7" type="ORF">METZ01_LOCUS146317</name>
</gene>
<evidence type="ECO:0008006" key="8">
    <source>
        <dbReference type="Google" id="ProtNLM"/>
    </source>
</evidence>
<dbReference type="PANTHER" id="PTHR30589">
    <property type="entry name" value="PROLIPOPROTEIN DIACYLGLYCERYL TRANSFERASE"/>
    <property type="match status" value="1"/>
</dbReference>
<protein>
    <recommendedName>
        <fullName evidence="8">Prolipoprotein diacylglyceryl transferase</fullName>
    </recommendedName>
</protein>
<evidence type="ECO:0000256" key="3">
    <source>
        <dbReference type="ARBA" id="ARBA00022692"/>
    </source>
</evidence>
<dbReference type="EMBL" id="UINC01022896">
    <property type="protein sequence ID" value="SVA93463.1"/>
    <property type="molecule type" value="Genomic_DNA"/>
</dbReference>
<dbReference type="GO" id="GO:0005886">
    <property type="term" value="C:plasma membrane"/>
    <property type="evidence" value="ECO:0007669"/>
    <property type="project" value="InterPro"/>
</dbReference>
<dbReference type="Pfam" id="PF01790">
    <property type="entry name" value="LGT"/>
    <property type="match status" value="2"/>
</dbReference>
<evidence type="ECO:0000256" key="4">
    <source>
        <dbReference type="ARBA" id="ARBA00022989"/>
    </source>
</evidence>
<keyword evidence="1" id="KW-1003">Cell membrane</keyword>
<dbReference type="GO" id="GO:0008961">
    <property type="term" value="F:phosphatidylglycerol-prolipoprotein diacylglyceryl transferase activity"/>
    <property type="evidence" value="ECO:0007669"/>
    <property type="project" value="InterPro"/>
</dbReference>
<dbReference type="PANTHER" id="PTHR30589:SF0">
    <property type="entry name" value="PHOSPHATIDYLGLYCEROL--PROLIPOPROTEIN DIACYLGLYCERYL TRANSFERASE"/>
    <property type="match status" value="1"/>
</dbReference>
<evidence type="ECO:0000256" key="6">
    <source>
        <dbReference type="SAM" id="Phobius"/>
    </source>
</evidence>
<dbReference type="AlphaFoldDB" id="A0A381ZXN1"/>
<keyword evidence="3 6" id="KW-0812">Transmembrane</keyword>
<accession>A0A381ZXN1</accession>
<reference evidence="7" key="1">
    <citation type="submission" date="2018-05" db="EMBL/GenBank/DDBJ databases">
        <authorList>
            <person name="Lanie J.A."/>
            <person name="Ng W.-L."/>
            <person name="Kazmierczak K.M."/>
            <person name="Andrzejewski T.M."/>
            <person name="Davidsen T.M."/>
            <person name="Wayne K.J."/>
            <person name="Tettelin H."/>
            <person name="Glass J.I."/>
            <person name="Rusch D."/>
            <person name="Podicherti R."/>
            <person name="Tsui H.-C.T."/>
            <person name="Winkler M.E."/>
        </authorList>
    </citation>
    <scope>NUCLEOTIDE SEQUENCE</scope>
</reference>
<evidence type="ECO:0000313" key="7">
    <source>
        <dbReference type="EMBL" id="SVA93463.1"/>
    </source>
</evidence>
<evidence type="ECO:0000256" key="1">
    <source>
        <dbReference type="ARBA" id="ARBA00022475"/>
    </source>
</evidence>
<feature type="transmembrane region" description="Helical" evidence="6">
    <location>
        <begin position="20"/>
        <end position="42"/>
    </location>
</feature>
<keyword evidence="2" id="KW-0808">Transferase</keyword>
<name>A0A381ZXN1_9ZZZZ</name>